<dbReference type="SUPFAM" id="SSF50952">
    <property type="entry name" value="Soluble quinoprotein glucose dehydrogenase"/>
    <property type="match status" value="1"/>
</dbReference>
<dbReference type="Gene3D" id="2.120.10.30">
    <property type="entry name" value="TolB, C-terminal domain"/>
    <property type="match status" value="1"/>
</dbReference>
<dbReference type="InterPro" id="IPR006584">
    <property type="entry name" value="Cellulose-bd_IV"/>
</dbReference>
<feature type="domain" description="CBM6" evidence="11">
    <location>
        <begin position="774"/>
        <end position="900"/>
    </location>
</feature>
<evidence type="ECO:0000259" key="10">
    <source>
        <dbReference type="PROSITE" id="PS51007"/>
    </source>
</evidence>
<dbReference type="SUPFAM" id="SSF46626">
    <property type="entry name" value="Cytochrome c"/>
    <property type="match status" value="1"/>
</dbReference>
<feature type="chain" id="PRO_5046775341" description="Quinoprotein glucose dehydrogenase B" evidence="8">
    <location>
        <begin position="23"/>
        <end position="903"/>
    </location>
</feature>
<evidence type="ECO:0000256" key="2">
    <source>
        <dbReference type="ARBA" id="ARBA00022617"/>
    </source>
</evidence>
<dbReference type="EMBL" id="BAABGA010000058">
    <property type="protein sequence ID" value="GAA4461958.1"/>
    <property type="molecule type" value="Genomic_DNA"/>
</dbReference>
<evidence type="ECO:0000259" key="9">
    <source>
        <dbReference type="PROSITE" id="PS50093"/>
    </source>
</evidence>
<feature type="domain" description="PKD" evidence="9">
    <location>
        <begin position="496"/>
        <end position="562"/>
    </location>
</feature>
<keyword evidence="2 7" id="KW-0349">Heme</keyword>
<dbReference type="InterPro" id="IPR005084">
    <property type="entry name" value="CBM6"/>
</dbReference>
<keyword evidence="13" id="KW-1185">Reference proteome</keyword>
<evidence type="ECO:0000256" key="7">
    <source>
        <dbReference type="PROSITE-ProRule" id="PRU00433"/>
    </source>
</evidence>
<dbReference type="PANTHER" id="PTHR19328:SF75">
    <property type="entry name" value="ALDOSE SUGAR DEHYDROGENASE YLII"/>
    <property type="match status" value="1"/>
</dbReference>
<organism evidence="12 13">
    <name type="scientific">Novipirellula rosea</name>
    <dbReference type="NCBI Taxonomy" id="1031540"/>
    <lineage>
        <taxon>Bacteria</taxon>
        <taxon>Pseudomonadati</taxon>
        <taxon>Planctomycetota</taxon>
        <taxon>Planctomycetia</taxon>
        <taxon>Pirellulales</taxon>
        <taxon>Pirellulaceae</taxon>
        <taxon>Novipirellula</taxon>
    </lineage>
</organism>
<gene>
    <name evidence="12" type="ORF">GCM10023156_45210</name>
</gene>
<dbReference type="Pfam" id="PF03422">
    <property type="entry name" value="CBM_6"/>
    <property type="match status" value="1"/>
</dbReference>
<dbReference type="InterPro" id="IPR036909">
    <property type="entry name" value="Cyt_c-like_dom_sf"/>
</dbReference>
<evidence type="ECO:0000313" key="12">
    <source>
        <dbReference type="EMBL" id="GAA4461958.1"/>
    </source>
</evidence>
<dbReference type="InterPro" id="IPR012938">
    <property type="entry name" value="Glc/Sorbosone_DH"/>
</dbReference>
<sequence length="903" mass="98756">MLHWISTPFRGFTLSLCFSVLATTVAVGEPVDPSRFEKSTIAGNLVQPMELDIAPDGRIFLIELAGVLKRIDPKSGDVDVIGKLEVTTAQENGLIGLALDPHFAENNWVYLQYSPPDFPGQRISRFTIVDDQLDLQSEKRLFSYEEQRRECCHHAGSLEFGPDGNLYIGTGDNTNPFNDSQGYAPLDERADREPWDAQRTAGNTKSYNGKVLRIHPEPDGTYTIPDGNLFPKDGSIGHPEIYVMGCRNPWRINIDSRTGYLYWGDVGPDAGRDGDRGPRGYDEVNQARVAGNFGWPYFIGNNQAYSIVDFVTGTVGASQDPAAPINDSVNNAGAKNLPPANPAMIYYPAATSEIFPEVGSGGRTACAGPVCYFDESNPSTTKFPAAYDRTLFAYEWSRHWIIAVHLDQDSNVQQLERFMPETTFVRPIDLQFDAEGALFVIEYGETWGVNPDARLVRIDYVRGNRAPVAAASVQNSVGREPIETHFSAEGSFDKDGDPLSYRWTATRSSATESSNGQTEQRELIGSQARFTHQFADAGVYTIELEVRDPAGATSVTSLPVIVGNSRPEVEFLRPHDGDFFTPGQPVGFSLVVRDHEDGTSDFDEAEEREIDPIDSAAATRLFVEAVPVASGEDAAAENVPAGLALIRKSDCLNCHAANRLLVGPAFVEIAKKYKDQPHQLELSIKRVIEGSTGVWGKVAMLPHSQHTPSEVQQMVEYVFSVSPDSANPSAQGFNNSLIPAGKTDQIRLEATYTDRGRDDIPKLSATGVVMLRSRQLQAESAAEIKGARPLGSSKAEGGKFVGAIEHDGFLRFDKIPLDQVGSITVRVASAGAGGDIEIRRGSVTGDLLGGTPVEVNGDWEAFYEKTIKLTESDARDALYVVFKNAEKRGGLMNLDSLRFEPRR</sequence>
<dbReference type="PANTHER" id="PTHR19328">
    <property type="entry name" value="HEDGEHOG-INTERACTING PROTEIN"/>
    <property type="match status" value="1"/>
</dbReference>
<accession>A0ABP8NAB8</accession>
<comment type="caution">
    <text evidence="12">The sequence shown here is derived from an EMBL/GenBank/DDBJ whole genome shotgun (WGS) entry which is preliminary data.</text>
</comment>
<keyword evidence="1" id="KW-0813">Transport</keyword>
<evidence type="ECO:0008006" key="14">
    <source>
        <dbReference type="Google" id="ProtNLM"/>
    </source>
</evidence>
<evidence type="ECO:0000256" key="5">
    <source>
        <dbReference type="ARBA" id="ARBA00022982"/>
    </source>
</evidence>
<proteinExistence type="predicted"/>
<dbReference type="InterPro" id="IPR002324">
    <property type="entry name" value="Cyt_c_ID"/>
</dbReference>
<evidence type="ECO:0000256" key="1">
    <source>
        <dbReference type="ARBA" id="ARBA00022448"/>
    </source>
</evidence>
<dbReference type="InterPro" id="IPR013783">
    <property type="entry name" value="Ig-like_fold"/>
</dbReference>
<dbReference type="CDD" id="cd00146">
    <property type="entry name" value="PKD"/>
    <property type="match status" value="1"/>
</dbReference>
<dbReference type="CDD" id="cd04084">
    <property type="entry name" value="CBM6_xylanase-like"/>
    <property type="match status" value="1"/>
</dbReference>
<dbReference type="PROSITE" id="PS51175">
    <property type="entry name" value="CBM6"/>
    <property type="match status" value="1"/>
</dbReference>
<dbReference type="InterPro" id="IPR009056">
    <property type="entry name" value="Cyt_c-like_dom"/>
</dbReference>
<dbReference type="Gene3D" id="2.60.120.260">
    <property type="entry name" value="Galactose-binding domain-like"/>
    <property type="match status" value="1"/>
</dbReference>
<evidence type="ECO:0000256" key="3">
    <source>
        <dbReference type="ARBA" id="ARBA00022723"/>
    </source>
</evidence>
<dbReference type="Pfam" id="PF18911">
    <property type="entry name" value="PKD_4"/>
    <property type="match status" value="1"/>
</dbReference>
<dbReference type="PROSITE" id="PS50093">
    <property type="entry name" value="PKD"/>
    <property type="match status" value="1"/>
</dbReference>
<protein>
    <recommendedName>
        <fullName evidence="14">Quinoprotein glucose dehydrogenase B</fullName>
    </recommendedName>
</protein>
<keyword evidence="4 8" id="KW-0732">Signal</keyword>
<dbReference type="InterPro" id="IPR000601">
    <property type="entry name" value="PKD_dom"/>
</dbReference>
<evidence type="ECO:0000259" key="11">
    <source>
        <dbReference type="PROSITE" id="PS51175"/>
    </source>
</evidence>
<dbReference type="InterPro" id="IPR008979">
    <property type="entry name" value="Galactose-bd-like_sf"/>
</dbReference>
<dbReference type="PRINTS" id="PR00606">
    <property type="entry name" value="CYTCHROMECID"/>
</dbReference>
<evidence type="ECO:0000256" key="6">
    <source>
        <dbReference type="ARBA" id="ARBA00023004"/>
    </source>
</evidence>
<dbReference type="PROSITE" id="PS51007">
    <property type="entry name" value="CYTC"/>
    <property type="match status" value="1"/>
</dbReference>
<dbReference type="SMART" id="SM00606">
    <property type="entry name" value="CBD_IV"/>
    <property type="match status" value="1"/>
</dbReference>
<dbReference type="SMART" id="SM00089">
    <property type="entry name" value="PKD"/>
    <property type="match status" value="1"/>
</dbReference>
<dbReference type="Gene3D" id="2.60.40.10">
    <property type="entry name" value="Immunoglobulins"/>
    <property type="match status" value="1"/>
</dbReference>
<keyword evidence="5" id="KW-0249">Electron transport</keyword>
<reference evidence="13" key="1">
    <citation type="journal article" date="2019" name="Int. J. Syst. Evol. Microbiol.">
        <title>The Global Catalogue of Microorganisms (GCM) 10K type strain sequencing project: providing services to taxonomists for standard genome sequencing and annotation.</title>
        <authorList>
            <consortium name="The Broad Institute Genomics Platform"/>
            <consortium name="The Broad Institute Genome Sequencing Center for Infectious Disease"/>
            <person name="Wu L."/>
            <person name="Ma J."/>
        </authorList>
    </citation>
    <scope>NUCLEOTIDE SEQUENCE [LARGE SCALE GENOMIC DNA]</scope>
    <source>
        <strain evidence="13">JCM 17759</strain>
    </source>
</reference>
<keyword evidence="3 7" id="KW-0479">Metal-binding</keyword>
<dbReference type="Pfam" id="PF07995">
    <property type="entry name" value="GSDH"/>
    <property type="match status" value="1"/>
</dbReference>
<evidence type="ECO:0000313" key="13">
    <source>
        <dbReference type="Proteomes" id="UP001500840"/>
    </source>
</evidence>
<dbReference type="InterPro" id="IPR011041">
    <property type="entry name" value="Quinoprot_gluc/sorb_DH_b-prop"/>
</dbReference>
<dbReference type="InterPro" id="IPR011042">
    <property type="entry name" value="6-blade_b-propeller_TolB-like"/>
</dbReference>
<feature type="signal peptide" evidence="8">
    <location>
        <begin position="1"/>
        <end position="22"/>
    </location>
</feature>
<name>A0ABP8NAB8_9BACT</name>
<feature type="domain" description="Cytochrome c" evidence="10">
    <location>
        <begin position="637"/>
        <end position="722"/>
    </location>
</feature>
<evidence type="ECO:0000256" key="4">
    <source>
        <dbReference type="ARBA" id="ARBA00022729"/>
    </source>
</evidence>
<dbReference type="SUPFAM" id="SSF49785">
    <property type="entry name" value="Galactose-binding domain-like"/>
    <property type="match status" value="1"/>
</dbReference>
<evidence type="ECO:0000256" key="8">
    <source>
        <dbReference type="SAM" id="SignalP"/>
    </source>
</evidence>
<keyword evidence="6 7" id="KW-0408">Iron</keyword>
<dbReference type="RefSeq" id="WP_345325729.1">
    <property type="nucleotide sequence ID" value="NZ_BAABGA010000058.1"/>
</dbReference>
<dbReference type="InterPro" id="IPR035986">
    <property type="entry name" value="PKD_dom_sf"/>
</dbReference>
<dbReference type="Proteomes" id="UP001500840">
    <property type="component" value="Unassembled WGS sequence"/>
</dbReference>
<dbReference type="InterPro" id="IPR022409">
    <property type="entry name" value="PKD/Chitinase_dom"/>
</dbReference>
<dbReference type="SUPFAM" id="SSF49299">
    <property type="entry name" value="PKD domain"/>
    <property type="match status" value="1"/>
</dbReference>
<dbReference type="Gene3D" id="1.10.760.10">
    <property type="entry name" value="Cytochrome c-like domain"/>
    <property type="match status" value="1"/>
</dbReference>